<dbReference type="EMBL" id="JAKJLQ010000003">
    <property type="protein sequence ID" value="MDF6100545.1"/>
    <property type="molecule type" value="Genomic_DNA"/>
</dbReference>
<accession>A0ABT6BS95</accession>
<dbReference type="InterPro" id="IPR000045">
    <property type="entry name" value="Prepilin_IV_endopep_pep"/>
</dbReference>
<evidence type="ECO:0000259" key="2">
    <source>
        <dbReference type="Pfam" id="PF01478"/>
    </source>
</evidence>
<evidence type="ECO:0000313" key="3">
    <source>
        <dbReference type="EMBL" id="MDF6100545.1"/>
    </source>
</evidence>
<reference evidence="3" key="1">
    <citation type="journal article" date="2022" name="Data Brief">
        <title>Draft genome sequence data of Gordonia hongkongensis strain EUFUS-Z928 isolated from the octocoral Eunicea fusca.</title>
        <authorList>
            <person name="Sanchez-Suarez J."/>
            <person name="Diaz L."/>
            <person name="Melo-Bolivar J."/>
            <person name="Villamil L."/>
        </authorList>
    </citation>
    <scope>NUCLEOTIDE SEQUENCE</scope>
    <source>
        <strain evidence="3">EUFUS-Z928</strain>
    </source>
</reference>
<keyword evidence="1" id="KW-0472">Membrane</keyword>
<dbReference type="RefSeq" id="WP_277242904.1">
    <property type="nucleotide sequence ID" value="NZ_JAKJLQ010000003.1"/>
</dbReference>
<reference evidence="3" key="2">
    <citation type="submission" date="2022-01" db="EMBL/GenBank/DDBJ databases">
        <authorList>
            <person name="Sanchez-Suarez J."/>
            <person name="Villamil L."/>
            <person name="Diaz L.E."/>
        </authorList>
    </citation>
    <scope>NUCLEOTIDE SEQUENCE</scope>
    <source>
        <strain evidence="3">EUFUS-Z928</strain>
    </source>
</reference>
<keyword evidence="1" id="KW-1133">Transmembrane helix</keyword>
<gene>
    <name evidence="3" type="ORF">L2299_05715</name>
</gene>
<name>A0ABT6BS95_9ACTN</name>
<dbReference type="Pfam" id="PF01478">
    <property type="entry name" value="Peptidase_A24"/>
    <property type="match status" value="1"/>
</dbReference>
<comment type="caution">
    <text evidence="3">The sequence shown here is derived from an EMBL/GenBank/DDBJ whole genome shotgun (WGS) entry which is preliminary data.</text>
</comment>
<dbReference type="Gene3D" id="1.20.120.1220">
    <property type="match status" value="1"/>
</dbReference>
<sequence length="134" mass="13243">MAECVILIWLSVIAVTDADTRRIPNVLVWPGICGAVGACAVHPGAAVAALVAAAPYALACGMRWCGGGDVKLAIACGALAVRWDAAVLVVALASVIAVCTVVGDRFGHRGAAGNGSHPHGPALVAATIVVAGLL</sequence>
<evidence type="ECO:0000313" key="4">
    <source>
        <dbReference type="Proteomes" id="UP001152308"/>
    </source>
</evidence>
<proteinExistence type="predicted"/>
<feature type="domain" description="Prepilin type IV endopeptidase peptidase" evidence="2">
    <location>
        <begin position="4"/>
        <end position="100"/>
    </location>
</feature>
<keyword evidence="1" id="KW-0812">Transmembrane</keyword>
<organism evidence="3 4">
    <name type="scientific">Gordonia hongkongensis</name>
    <dbReference type="NCBI Taxonomy" id="1701090"/>
    <lineage>
        <taxon>Bacteria</taxon>
        <taxon>Bacillati</taxon>
        <taxon>Actinomycetota</taxon>
        <taxon>Actinomycetes</taxon>
        <taxon>Mycobacteriales</taxon>
        <taxon>Gordoniaceae</taxon>
        <taxon>Gordonia</taxon>
    </lineage>
</organism>
<dbReference type="Proteomes" id="UP001152308">
    <property type="component" value="Unassembled WGS sequence"/>
</dbReference>
<protein>
    <submittedName>
        <fullName evidence="3">A24 family peptidase</fullName>
    </submittedName>
</protein>
<keyword evidence="4" id="KW-1185">Reference proteome</keyword>
<feature type="transmembrane region" description="Helical" evidence="1">
    <location>
        <begin position="28"/>
        <end position="53"/>
    </location>
</feature>
<evidence type="ECO:0000256" key="1">
    <source>
        <dbReference type="SAM" id="Phobius"/>
    </source>
</evidence>